<evidence type="ECO:0000256" key="7">
    <source>
        <dbReference type="SAM" id="SignalP"/>
    </source>
</evidence>
<keyword evidence="2" id="KW-0812">Transmembrane</keyword>
<keyword evidence="4" id="KW-1133">Transmembrane helix</keyword>
<proteinExistence type="predicted"/>
<evidence type="ECO:0000256" key="6">
    <source>
        <dbReference type="ARBA" id="ARBA00023180"/>
    </source>
</evidence>
<keyword evidence="3" id="KW-0735">Signal-anchor</keyword>
<organism evidence="8 9">
    <name type="scientific">Dunaliella salina</name>
    <name type="common">Green alga</name>
    <name type="synonym">Protococcus salinus</name>
    <dbReference type="NCBI Taxonomy" id="3046"/>
    <lineage>
        <taxon>Eukaryota</taxon>
        <taxon>Viridiplantae</taxon>
        <taxon>Chlorophyta</taxon>
        <taxon>core chlorophytes</taxon>
        <taxon>Chlorophyceae</taxon>
        <taxon>CS clade</taxon>
        <taxon>Chlamydomonadales</taxon>
        <taxon>Dunaliellaceae</taxon>
        <taxon>Dunaliella</taxon>
    </lineage>
</organism>
<feature type="signal peptide" evidence="7">
    <location>
        <begin position="1"/>
        <end position="17"/>
    </location>
</feature>
<feature type="chain" id="PRO_5045600415" evidence="7">
    <location>
        <begin position="18"/>
        <end position="433"/>
    </location>
</feature>
<evidence type="ECO:0000256" key="3">
    <source>
        <dbReference type="ARBA" id="ARBA00022968"/>
    </source>
</evidence>
<evidence type="ECO:0000313" key="9">
    <source>
        <dbReference type="Proteomes" id="UP000815325"/>
    </source>
</evidence>
<dbReference type="InterPro" id="IPR051292">
    <property type="entry name" value="Xyl/GlcA_transferase"/>
</dbReference>
<keyword evidence="7" id="KW-0732">Signal</keyword>
<evidence type="ECO:0000256" key="1">
    <source>
        <dbReference type="ARBA" id="ARBA00004606"/>
    </source>
</evidence>
<evidence type="ECO:0000256" key="2">
    <source>
        <dbReference type="ARBA" id="ARBA00022692"/>
    </source>
</evidence>
<protein>
    <submittedName>
        <fullName evidence="8">Glycosyl-transferase for dystroglycan-domain-containing protein</fullName>
    </submittedName>
</protein>
<evidence type="ECO:0000256" key="4">
    <source>
        <dbReference type="ARBA" id="ARBA00022989"/>
    </source>
</evidence>
<keyword evidence="6" id="KW-0325">Glycoprotein</keyword>
<sequence>MYKSSIIFLFLFGANLAREGADLFSCLNDDIHIKKTSWNESMHSDVEANVRLARIWTSARPMRFELTVFTQLTSDRHEALSNLCMSFRGPVSAAVHVSIVQPESIPGLSNDSIEALVRAEAIFADVFERAELLHGCQLTIMLFYEIFDSHLSSLLYPINAMRNFARMPVKTELVSAIDVDMVISRSLSTHLLDPMFRNWLKVETVKRRAFVLPAFEPGCPGMSSRTVTMLASLVNKSQLMGLYHQGSVTQFKGHVFPPGHGPTNYEKWMCANETYKVSWQGNYEPWFISHWDVLPWFDVRYKGFGQNKISFLANVNQSGFSFEPLPDIWLTHLYHRATESSDLVKNNQMNIGSDVLRGNDMKMKVEALYRSQRIEMMQGTYVPKLDSRMLKCFEKLHWLQPLEPSTRKTVHQPLLQSTCPCKHSKYDHFSLHV</sequence>
<keyword evidence="5" id="KW-0472">Membrane</keyword>
<comment type="caution">
    <text evidence="8">The sequence shown here is derived from an EMBL/GenBank/DDBJ whole genome shotgun (WGS) entry which is preliminary data.</text>
</comment>
<keyword evidence="9" id="KW-1185">Reference proteome</keyword>
<dbReference type="Pfam" id="PF13896">
    <property type="entry name" value="Glyco_transf_49"/>
    <property type="match status" value="1"/>
</dbReference>
<name>A0ABQ7FWH0_DUNSA</name>
<accession>A0ABQ7FWH0</accession>
<evidence type="ECO:0000256" key="5">
    <source>
        <dbReference type="ARBA" id="ARBA00023136"/>
    </source>
</evidence>
<gene>
    <name evidence="8" type="ORF">DUNSADRAFT_2274</name>
</gene>
<dbReference type="PANTHER" id="PTHR12270:SF52">
    <property type="entry name" value="GLYCOSYLTRANSFERASE-LIKE PROTEIN GNT13-RELATED"/>
    <property type="match status" value="1"/>
</dbReference>
<dbReference type="Proteomes" id="UP000815325">
    <property type="component" value="Unassembled WGS sequence"/>
</dbReference>
<reference evidence="8" key="1">
    <citation type="submission" date="2017-08" db="EMBL/GenBank/DDBJ databases">
        <authorList>
            <person name="Polle J.E."/>
            <person name="Barry K."/>
            <person name="Cushman J."/>
            <person name="Schmutz J."/>
            <person name="Tran D."/>
            <person name="Hathwaick L.T."/>
            <person name="Yim W.C."/>
            <person name="Jenkins J."/>
            <person name="Mckie-Krisberg Z.M."/>
            <person name="Prochnik S."/>
            <person name="Lindquist E."/>
            <person name="Dockter R.B."/>
            <person name="Adam C."/>
            <person name="Molina H."/>
            <person name="Bunkerborg J."/>
            <person name="Jin E."/>
            <person name="Buchheim M."/>
            <person name="Magnuson J."/>
        </authorList>
    </citation>
    <scope>NUCLEOTIDE SEQUENCE</scope>
    <source>
        <strain evidence="8">CCAP 19/18</strain>
    </source>
</reference>
<comment type="subcellular location">
    <subcellularLocation>
        <location evidence="1">Membrane</location>
        <topology evidence="1">Single-pass type II membrane protein</topology>
    </subcellularLocation>
</comment>
<dbReference type="EMBL" id="MU070754">
    <property type="protein sequence ID" value="KAF5826711.1"/>
    <property type="molecule type" value="Genomic_DNA"/>
</dbReference>
<evidence type="ECO:0000313" key="8">
    <source>
        <dbReference type="EMBL" id="KAF5826711.1"/>
    </source>
</evidence>
<dbReference type="PANTHER" id="PTHR12270">
    <property type="entry name" value="GLYCOSYLTRANSFERASE-RELATED"/>
    <property type="match status" value="1"/>
</dbReference>